<dbReference type="InterPro" id="IPR050179">
    <property type="entry name" value="Trans_hexapeptide_repeat"/>
</dbReference>
<reference evidence="3 4" key="1">
    <citation type="submission" date="2019-02" db="EMBL/GenBank/DDBJ databases">
        <title>Deep-cultivation of Planctomycetes and their phenomic and genomic characterization uncovers novel biology.</title>
        <authorList>
            <person name="Wiegand S."/>
            <person name="Jogler M."/>
            <person name="Boedeker C."/>
            <person name="Pinto D."/>
            <person name="Vollmers J."/>
            <person name="Rivas-Marin E."/>
            <person name="Kohn T."/>
            <person name="Peeters S.H."/>
            <person name="Heuer A."/>
            <person name="Rast P."/>
            <person name="Oberbeckmann S."/>
            <person name="Bunk B."/>
            <person name="Jeske O."/>
            <person name="Meyerdierks A."/>
            <person name="Storesund J.E."/>
            <person name="Kallscheuer N."/>
            <person name="Luecker S."/>
            <person name="Lage O.M."/>
            <person name="Pohl T."/>
            <person name="Merkel B.J."/>
            <person name="Hornburger P."/>
            <person name="Mueller R.-W."/>
            <person name="Bruemmer F."/>
            <person name="Labrenz M."/>
            <person name="Spormann A.M."/>
            <person name="Op den Camp H."/>
            <person name="Overmann J."/>
            <person name="Amann R."/>
            <person name="Jetten M.S.M."/>
            <person name="Mascher T."/>
            <person name="Medema M.H."/>
            <person name="Devos D.P."/>
            <person name="Kaster A.-K."/>
            <person name="Ovreas L."/>
            <person name="Rohde M."/>
            <person name="Galperin M.Y."/>
            <person name="Jogler C."/>
        </authorList>
    </citation>
    <scope>NUCLEOTIDE SEQUENCE [LARGE SCALE GENOMIC DNA]</scope>
    <source>
        <strain evidence="3 4">Pan265</strain>
    </source>
</reference>
<dbReference type="CDD" id="cd03350">
    <property type="entry name" value="LbH_THP_succinylT"/>
    <property type="match status" value="1"/>
</dbReference>
<dbReference type="PANTHER" id="PTHR43300:SF10">
    <property type="entry name" value="2,3,4,5-TETRAHYDROPYRIDINE-2,6-DICARBOXYLATE N-ACETYLTRANSFERASE"/>
    <property type="match status" value="1"/>
</dbReference>
<gene>
    <name evidence="3" type="primary">dapD</name>
    <name evidence="3" type="ORF">Pan265_16580</name>
</gene>
<evidence type="ECO:0000259" key="2">
    <source>
        <dbReference type="Pfam" id="PF14805"/>
    </source>
</evidence>
<proteinExistence type="inferred from homology"/>
<dbReference type="SUPFAM" id="SSF51161">
    <property type="entry name" value="Trimeric LpxA-like enzymes"/>
    <property type="match status" value="1"/>
</dbReference>
<dbReference type="InterPro" id="IPR001451">
    <property type="entry name" value="Hexapep"/>
</dbReference>
<name>A0A518BXU8_9BACT</name>
<dbReference type="InterPro" id="IPR037133">
    <property type="entry name" value="THP_succinylTrfase_N_sf"/>
</dbReference>
<dbReference type="Gene3D" id="2.160.10.10">
    <property type="entry name" value="Hexapeptide repeat proteins"/>
    <property type="match status" value="1"/>
</dbReference>
<dbReference type="Pfam" id="PF14602">
    <property type="entry name" value="Hexapep_2"/>
    <property type="match status" value="1"/>
</dbReference>
<dbReference type="EMBL" id="CP036280">
    <property type="protein sequence ID" value="QDU71805.1"/>
    <property type="molecule type" value="Genomic_DNA"/>
</dbReference>
<dbReference type="AlphaFoldDB" id="A0A518BXU8"/>
<dbReference type="Proteomes" id="UP000320386">
    <property type="component" value="Chromosome"/>
</dbReference>
<evidence type="ECO:0000256" key="1">
    <source>
        <dbReference type="ARBA" id="ARBA00007274"/>
    </source>
</evidence>
<dbReference type="Gene3D" id="1.10.166.10">
    <property type="entry name" value="Tetrahydrodipicolinate-N-succinyltransferase, N-terminal domain"/>
    <property type="match status" value="1"/>
</dbReference>
<dbReference type="KEGG" id="mcad:Pan265_16580"/>
<dbReference type="InterPro" id="IPR011004">
    <property type="entry name" value="Trimer_LpxA-like_sf"/>
</dbReference>
<comment type="similarity">
    <text evidence="1">Belongs to the transferase hexapeptide repeat family.</text>
</comment>
<keyword evidence="3" id="KW-0808">Transferase</keyword>
<dbReference type="InterPro" id="IPR023180">
    <property type="entry name" value="THP_succinylTrfase_dom1"/>
</dbReference>
<protein>
    <submittedName>
        <fullName evidence="3">2,3,4,5-tetrahydropyridine-2,6-dicarboxylate N-succinyltransferase</fullName>
        <ecNumber evidence="3">2.3.1.117</ecNumber>
    </submittedName>
</protein>
<organism evidence="3 4">
    <name type="scientific">Mucisphaera calidilacus</name>
    <dbReference type="NCBI Taxonomy" id="2527982"/>
    <lineage>
        <taxon>Bacteria</taxon>
        <taxon>Pseudomonadati</taxon>
        <taxon>Planctomycetota</taxon>
        <taxon>Phycisphaerae</taxon>
        <taxon>Phycisphaerales</taxon>
        <taxon>Phycisphaeraceae</taxon>
        <taxon>Mucisphaera</taxon>
    </lineage>
</organism>
<dbReference type="PANTHER" id="PTHR43300">
    <property type="entry name" value="ACETYLTRANSFERASE"/>
    <property type="match status" value="1"/>
</dbReference>
<sequence length="249" mass="26553">MQLDELTNDRFLRQLEDGSLRVASPDDQGNWHVHQDVKQRILTVFKTSGLTSFANGSVDKAALAPRHFNTADGVRLIPGGSAIRAGACVQTGVVVCPPAWINTGAYVDVDTMIDSHALVGSCAQVGKRVHLSAGAQLGGVLEPIGNRPVIIEDDVFIGTQAAVVEGVIIRRNAVIAPGVLLSASVTIYDTVNHTTHTGEVPQNAVVVPGSRPARGEYAQQNNLQLNCPVIVKYRDHNTDAATQLEQALR</sequence>
<keyword evidence="3" id="KW-0012">Acyltransferase</keyword>
<dbReference type="EC" id="2.3.1.117" evidence="3"/>
<dbReference type="GO" id="GO:0008666">
    <property type="term" value="F:2,3,4,5-tetrahydropyridine-2,6-dicarboxylate N-succinyltransferase activity"/>
    <property type="evidence" value="ECO:0007669"/>
    <property type="project" value="UniProtKB-EC"/>
</dbReference>
<dbReference type="NCBIfam" id="NF008808">
    <property type="entry name" value="PRK11830.1"/>
    <property type="match status" value="1"/>
</dbReference>
<evidence type="ECO:0000313" key="3">
    <source>
        <dbReference type="EMBL" id="QDU71805.1"/>
    </source>
</evidence>
<dbReference type="RefSeq" id="WP_236254280.1">
    <property type="nucleotide sequence ID" value="NZ_CP036280.1"/>
</dbReference>
<feature type="domain" description="Tetrahydrodipicolinate-N-succinyltransferase chain A" evidence="2">
    <location>
        <begin position="10"/>
        <end position="46"/>
    </location>
</feature>
<dbReference type="Pfam" id="PF14805">
    <property type="entry name" value="THDPS_N_2"/>
    <property type="match status" value="1"/>
</dbReference>
<keyword evidence="4" id="KW-1185">Reference proteome</keyword>
<evidence type="ECO:0000313" key="4">
    <source>
        <dbReference type="Proteomes" id="UP000320386"/>
    </source>
</evidence>
<accession>A0A518BXU8</accession>